<organism evidence="1 2">
    <name type="scientific">Streptomyces iconiensis</name>
    <dbReference type="NCBI Taxonomy" id="1384038"/>
    <lineage>
        <taxon>Bacteria</taxon>
        <taxon>Bacillati</taxon>
        <taxon>Actinomycetota</taxon>
        <taxon>Actinomycetes</taxon>
        <taxon>Kitasatosporales</taxon>
        <taxon>Streptomycetaceae</taxon>
        <taxon>Streptomyces</taxon>
    </lineage>
</organism>
<dbReference type="EMBL" id="JANCPR020000003">
    <property type="protein sequence ID" value="MDJ1131022.1"/>
    <property type="molecule type" value="Genomic_DNA"/>
</dbReference>
<dbReference type="InterPro" id="IPR016181">
    <property type="entry name" value="Acyl_CoA_acyltransferase"/>
</dbReference>
<dbReference type="SUPFAM" id="SSF55729">
    <property type="entry name" value="Acyl-CoA N-acyltransferases (Nat)"/>
    <property type="match status" value="1"/>
</dbReference>
<name>A0ABT6ZQ92_9ACTN</name>
<dbReference type="RefSeq" id="WP_280842727.1">
    <property type="nucleotide sequence ID" value="NZ_JANCPR020000003.1"/>
</dbReference>
<dbReference type="Proteomes" id="UP001214441">
    <property type="component" value="Unassembled WGS sequence"/>
</dbReference>
<dbReference type="Gene3D" id="3.40.630.30">
    <property type="match status" value="1"/>
</dbReference>
<evidence type="ECO:0000313" key="2">
    <source>
        <dbReference type="Proteomes" id="UP001214441"/>
    </source>
</evidence>
<proteinExistence type="predicted"/>
<protein>
    <recommendedName>
        <fullName evidence="3">N-acetyltransferase</fullName>
    </recommendedName>
</protein>
<evidence type="ECO:0000313" key="1">
    <source>
        <dbReference type="EMBL" id="MDJ1131022.1"/>
    </source>
</evidence>
<reference evidence="1 2" key="1">
    <citation type="submission" date="2023-05" db="EMBL/GenBank/DDBJ databases">
        <title>Streptantibioticus silvisoli sp. nov., acidotolerant actinomycetes 1 from pine litter.</title>
        <authorList>
            <person name="Swiecimska M."/>
            <person name="Golinska P."/>
            <person name="Sangal V."/>
            <person name="Wachnowicz B."/>
            <person name="Goodfellow M."/>
        </authorList>
    </citation>
    <scope>NUCLEOTIDE SEQUENCE [LARGE SCALE GENOMIC DNA]</scope>
    <source>
        <strain evidence="1 2">DSM 42109</strain>
    </source>
</reference>
<keyword evidence="2" id="KW-1185">Reference proteome</keyword>
<evidence type="ECO:0008006" key="3">
    <source>
        <dbReference type="Google" id="ProtNLM"/>
    </source>
</evidence>
<accession>A0ABT6ZQ92</accession>
<comment type="caution">
    <text evidence="1">The sequence shown here is derived from an EMBL/GenBank/DDBJ whole genome shotgun (WGS) entry which is preliminary data.</text>
</comment>
<sequence length="266" mass="28835">MTVARQLTLPAYEVALPHEAPGLAAQVAYEPLWPRFLFAAPSMRLYSPLAALWPYAQLLLAAPESGRLLGWLDTAPAYWDGDDEALPGGWDALMERAVEGLRAGRAPDTLAMMSLSLLPSARGKGLGSACVELVRTLAALLSLRAALAPVRPTRKCARPREPMADYIRCKRPDGLPEDPWLRTHVRAGGRVVGVAAESTVMEAPLTDWRRWGAALSPDGVWTIEGALAPLEPLPDGCSARYTEPNVWVVHTPSAPPDLSPARTWRP</sequence>
<gene>
    <name evidence="1" type="ORF">NMN56_003450</name>
</gene>